<evidence type="ECO:0000256" key="1">
    <source>
        <dbReference type="SAM" id="Phobius"/>
    </source>
</evidence>
<sequence length="154" mass="17399">MEKQQMKKKLWISIGCFALTSLAVLLTPLSGDEGIKKAAGYLIGVLFWLGIAGGCFLYFWLYRKEHKLLKQTMTKEKIPSGLRFFSNRFAAVSDGILIVTLCLNIYCIRTLGVNQLLELAAMFLFTTSVYMHFLLNGRVFQYITQNKGKGVQGK</sequence>
<keyword evidence="1" id="KW-1133">Transmembrane helix</keyword>
<dbReference type="EMBL" id="CP015405">
    <property type="protein sequence ID" value="ANU77963.1"/>
    <property type="molecule type" value="Genomic_DNA"/>
</dbReference>
<dbReference type="AlphaFoldDB" id="A0A1C7IGI1"/>
<dbReference type="OrthoDB" id="9979377at2"/>
<reference evidence="2" key="1">
    <citation type="submission" date="2017-04" db="EMBL/GenBank/DDBJ databases">
        <title>Complete Genome Sequences of Twelve Strains of a Stable Defined Moderately Diverse Mouse Microbiota 2 (sDMDMm2).</title>
        <authorList>
            <person name="Uchimura Y."/>
            <person name="Wyss M."/>
            <person name="Brugiroux S."/>
            <person name="Limenitakis J.P."/>
            <person name="Stecher B."/>
            <person name="McCoy K.D."/>
            <person name="Macpherson A.J."/>
        </authorList>
    </citation>
    <scope>NUCLEOTIDE SEQUENCE</scope>
    <source>
        <strain evidence="2">YL58</strain>
    </source>
</reference>
<keyword evidence="1" id="KW-0472">Membrane</keyword>
<keyword evidence="3" id="KW-1185">Reference proteome</keyword>
<protein>
    <submittedName>
        <fullName evidence="2">Uncharacterized protein</fullName>
    </submittedName>
</protein>
<evidence type="ECO:0000313" key="2">
    <source>
        <dbReference type="EMBL" id="ANU77963.1"/>
    </source>
</evidence>
<dbReference type="STRING" id="1796616.A4V09_20820"/>
<dbReference type="RefSeq" id="WP_065544057.1">
    <property type="nucleotide sequence ID" value="NZ_CP015405.2"/>
</dbReference>
<proteinExistence type="predicted"/>
<dbReference type="Proteomes" id="UP000092574">
    <property type="component" value="Chromosome"/>
</dbReference>
<keyword evidence="1" id="KW-0812">Transmembrane</keyword>
<organism evidence="2 3">
    <name type="scientific">Blautia pseudococcoides</name>
    <dbReference type="NCBI Taxonomy" id="1796616"/>
    <lineage>
        <taxon>Bacteria</taxon>
        <taxon>Bacillati</taxon>
        <taxon>Bacillota</taxon>
        <taxon>Clostridia</taxon>
        <taxon>Lachnospirales</taxon>
        <taxon>Lachnospiraceae</taxon>
        <taxon>Blautia</taxon>
    </lineage>
</organism>
<feature type="transmembrane region" description="Helical" evidence="1">
    <location>
        <begin position="112"/>
        <end position="135"/>
    </location>
</feature>
<feature type="transmembrane region" description="Helical" evidence="1">
    <location>
        <begin position="41"/>
        <end position="61"/>
    </location>
</feature>
<gene>
    <name evidence="2" type="ORF">A4V09_20820</name>
</gene>
<name>A0A1C7IGI1_9FIRM</name>
<dbReference type="KEGG" id="byl:A4V09_20820"/>
<accession>A0A1C7IGI1</accession>
<feature type="transmembrane region" description="Helical" evidence="1">
    <location>
        <begin position="82"/>
        <end position="106"/>
    </location>
</feature>
<evidence type="ECO:0000313" key="3">
    <source>
        <dbReference type="Proteomes" id="UP000092574"/>
    </source>
</evidence>